<comment type="caution">
    <text evidence="4">The sequence shown here is derived from an EMBL/GenBank/DDBJ whole genome shotgun (WGS) entry which is preliminary data.</text>
</comment>
<dbReference type="OrthoDB" id="37537at2759"/>
<gene>
    <name evidence="4" type="ORF">KFK09_005712</name>
</gene>
<dbReference type="AlphaFoldDB" id="A0A8T3BWK5"/>
<dbReference type="InterPro" id="IPR036812">
    <property type="entry name" value="NAD(P)_OxRdtase_dom_sf"/>
</dbReference>
<keyword evidence="1" id="KW-0521">NADP</keyword>
<dbReference type="Pfam" id="PF00248">
    <property type="entry name" value="Aldo_ket_red"/>
    <property type="match status" value="1"/>
</dbReference>
<evidence type="ECO:0000256" key="1">
    <source>
        <dbReference type="ARBA" id="ARBA00022857"/>
    </source>
</evidence>
<accession>A0A8T3BWK5</accession>
<dbReference type="EMBL" id="JAGYWB010000005">
    <property type="protein sequence ID" value="KAI0523317.1"/>
    <property type="molecule type" value="Genomic_DNA"/>
</dbReference>
<evidence type="ECO:0000256" key="2">
    <source>
        <dbReference type="ARBA" id="ARBA00023002"/>
    </source>
</evidence>
<evidence type="ECO:0000259" key="3">
    <source>
        <dbReference type="Pfam" id="PF00248"/>
    </source>
</evidence>
<proteinExistence type="predicted"/>
<reference evidence="4" key="1">
    <citation type="journal article" date="2022" name="Front. Genet.">
        <title>Chromosome-Scale Assembly of the Dendrobium nobile Genome Provides Insights Into the Molecular Mechanism of the Biosynthesis of the Medicinal Active Ingredient of Dendrobium.</title>
        <authorList>
            <person name="Xu Q."/>
            <person name="Niu S.-C."/>
            <person name="Li K.-L."/>
            <person name="Zheng P.-J."/>
            <person name="Zhang X.-J."/>
            <person name="Jia Y."/>
            <person name="Liu Y."/>
            <person name="Niu Y.-X."/>
            <person name="Yu L.-H."/>
            <person name="Chen D.-F."/>
            <person name="Zhang G.-Q."/>
        </authorList>
    </citation>
    <scope>NUCLEOTIDE SEQUENCE</scope>
    <source>
        <tissue evidence="4">Leaf</tissue>
    </source>
</reference>
<dbReference type="PANTHER" id="PTHR43625">
    <property type="entry name" value="AFLATOXIN B1 ALDEHYDE REDUCTASE"/>
    <property type="match status" value="1"/>
</dbReference>
<evidence type="ECO:0000313" key="4">
    <source>
        <dbReference type="EMBL" id="KAI0523317.1"/>
    </source>
</evidence>
<dbReference type="GO" id="GO:0005737">
    <property type="term" value="C:cytoplasm"/>
    <property type="evidence" value="ECO:0007669"/>
    <property type="project" value="TreeGrafter"/>
</dbReference>
<dbReference type="Gene3D" id="3.20.20.100">
    <property type="entry name" value="NADP-dependent oxidoreductase domain"/>
    <property type="match status" value="1"/>
</dbReference>
<dbReference type="PANTHER" id="PTHR43625:SF81">
    <property type="entry name" value="OS01G0618100 PROTEIN"/>
    <property type="match status" value="1"/>
</dbReference>
<name>A0A8T3BWK5_DENNO</name>
<dbReference type="SMR" id="A0A8T3BWK5"/>
<evidence type="ECO:0000313" key="5">
    <source>
        <dbReference type="Proteomes" id="UP000829196"/>
    </source>
</evidence>
<dbReference type="InterPro" id="IPR050791">
    <property type="entry name" value="Aldo-Keto_reductase"/>
</dbReference>
<dbReference type="SUPFAM" id="SSF51430">
    <property type="entry name" value="NAD(P)-linked oxidoreductase"/>
    <property type="match status" value="1"/>
</dbReference>
<feature type="domain" description="NADP-dependent oxidoreductase" evidence="3">
    <location>
        <begin position="33"/>
        <end position="103"/>
    </location>
</feature>
<keyword evidence="2" id="KW-0560">Oxidoreductase</keyword>
<dbReference type="GO" id="GO:0016491">
    <property type="term" value="F:oxidoreductase activity"/>
    <property type="evidence" value="ECO:0007669"/>
    <property type="project" value="UniProtKB-KW"/>
</dbReference>
<dbReference type="InterPro" id="IPR023210">
    <property type="entry name" value="NADP_OxRdtase_dom"/>
</dbReference>
<protein>
    <recommendedName>
        <fullName evidence="3">NADP-dependent oxidoreductase domain-containing protein</fullName>
    </recommendedName>
</protein>
<organism evidence="4 5">
    <name type="scientific">Dendrobium nobile</name>
    <name type="common">Orchid</name>
    <dbReference type="NCBI Taxonomy" id="94219"/>
    <lineage>
        <taxon>Eukaryota</taxon>
        <taxon>Viridiplantae</taxon>
        <taxon>Streptophyta</taxon>
        <taxon>Embryophyta</taxon>
        <taxon>Tracheophyta</taxon>
        <taxon>Spermatophyta</taxon>
        <taxon>Magnoliopsida</taxon>
        <taxon>Liliopsida</taxon>
        <taxon>Asparagales</taxon>
        <taxon>Orchidaceae</taxon>
        <taxon>Epidendroideae</taxon>
        <taxon>Malaxideae</taxon>
        <taxon>Dendrobiinae</taxon>
        <taxon>Dendrobium</taxon>
    </lineage>
</organism>
<dbReference type="Proteomes" id="UP000829196">
    <property type="component" value="Unassembled WGS sequence"/>
</dbReference>
<keyword evidence="5" id="KW-1185">Reference proteome</keyword>
<sequence>MVVACGFLVIPCGVYDGDGYSEVFHPRFSGDNLKKNKVLYARLANIAVKHRCKPSQLALAWILHRGNDVAPIPGTTKIKHLDDNINTLLIKLTEDDMKDISSAVSIEEVAGDRLYGHLVPHSWKFANTPAKESNI</sequence>